<dbReference type="RefSeq" id="WP_207155178.1">
    <property type="nucleotide sequence ID" value="NZ_AP024484.1"/>
</dbReference>
<dbReference type="Proteomes" id="UP001319045">
    <property type="component" value="Chromosome"/>
</dbReference>
<evidence type="ECO:0000313" key="2">
    <source>
        <dbReference type="Proteomes" id="UP001319045"/>
    </source>
</evidence>
<name>A0ABM7NWV5_9BACT</name>
<evidence type="ECO:0000313" key="1">
    <source>
        <dbReference type="EMBL" id="BCS85007.1"/>
    </source>
</evidence>
<sequence length="66" mass="7615">MAQKKEIDAYRMAVLKVMMEAKKENGEPRFDEEEAKITLDILSDADIEFGMPFNTPQETAEMLMED</sequence>
<protein>
    <submittedName>
        <fullName evidence="1">Uncharacterized protein</fullName>
    </submittedName>
</protein>
<proteinExistence type="predicted"/>
<dbReference type="EMBL" id="AP024484">
    <property type="protein sequence ID" value="BCS85007.1"/>
    <property type="molecule type" value="Genomic_DNA"/>
</dbReference>
<keyword evidence="2" id="KW-1185">Reference proteome</keyword>
<organism evidence="1 2">
    <name type="scientific">Prevotella herbatica</name>
    <dbReference type="NCBI Taxonomy" id="2801997"/>
    <lineage>
        <taxon>Bacteria</taxon>
        <taxon>Pseudomonadati</taxon>
        <taxon>Bacteroidota</taxon>
        <taxon>Bacteroidia</taxon>
        <taxon>Bacteroidales</taxon>
        <taxon>Prevotellaceae</taxon>
        <taxon>Prevotella</taxon>
    </lineage>
</organism>
<reference evidence="1 2" key="1">
    <citation type="journal article" date="2022" name="Int. J. Syst. Evol. Microbiol.">
        <title>Prevotella herbatica sp. nov., a plant polysaccharide-decomposing anaerobic bacterium isolated from a methanogenic reactor.</title>
        <authorList>
            <person name="Uek A."/>
            <person name="Tonouchi A."/>
            <person name="Kaku N."/>
            <person name="Ueki K."/>
        </authorList>
    </citation>
    <scope>NUCLEOTIDE SEQUENCE [LARGE SCALE GENOMIC DNA]</scope>
    <source>
        <strain evidence="1 2">WR041</strain>
    </source>
</reference>
<gene>
    <name evidence="1" type="ORF">prwr041_09000</name>
</gene>
<accession>A0ABM7NWV5</accession>